<dbReference type="InterPro" id="IPR002397">
    <property type="entry name" value="Cyt_P450_B"/>
</dbReference>
<name>A0A5B1BR47_MYCSI</name>
<keyword evidence="7 8" id="KW-0503">Monooxygenase</keyword>
<dbReference type="RefSeq" id="WP_149654654.1">
    <property type="nucleotide sequence ID" value="NZ_VTZN01000087.1"/>
</dbReference>
<dbReference type="InterPro" id="IPR001128">
    <property type="entry name" value="Cyt_P450"/>
</dbReference>
<evidence type="ECO:0000256" key="6">
    <source>
        <dbReference type="ARBA" id="ARBA00023004"/>
    </source>
</evidence>
<organism evidence="9 10">
    <name type="scientific">Mycobacterium simiae</name>
    <name type="common">Mycobacterium habana</name>
    <dbReference type="NCBI Taxonomy" id="1784"/>
    <lineage>
        <taxon>Bacteria</taxon>
        <taxon>Bacillati</taxon>
        <taxon>Actinomycetota</taxon>
        <taxon>Actinomycetes</taxon>
        <taxon>Mycobacteriales</taxon>
        <taxon>Mycobacteriaceae</taxon>
        <taxon>Mycobacterium</taxon>
        <taxon>Mycobacterium simiae complex</taxon>
    </lineage>
</organism>
<keyword evidence="3 8" id="KW-0349">Heme</keyword>
<evidence type="ECO:0000256" key="8">
    <source>
        <dbReference type="RuleBase" id="RU000461"/>
    </source>
</evidence>
<comment type="similarity">
    <text evidence="2 8">Belongs to the cytochrome P450 family.</text>
</comment>
<dbReference type="GO" id="GO:0005506">
    <property type="term" value="F:iron ion binding"/>
    <property type="evidence" value="ECO:0007669"/>
    <property type="project" value="InterPro"/>
</dbReference>
<proteinExistence type="inferred from homology"/>
<dbReference type="InterPro" id="IPR036396">
    <property type="entry name" value="Cyt_P450_sf"/>
</dbReference>
<protein>
    <submittedName>
        <fullName evidence="9">Cytochrome P450</fullName>
    </submittedName>
</protein>
<dbReference type="CDD" id="cd11033">
    <property type="entry name" value="CYP142-like"/>
    <property type="match status" value="1"/>
</dbReference>
<dbReference type="PRINTS" id="PR00385">
    <property type="entry name" value="P450"/>
</dbReference>
<keyword evidence="5 8" id="KW-0560">Oxidoreductase</keyword>
<comment type="cofactor">
    <cofactor evidence="1">
        <name>heme</name>
        <dbReference type="ChEBI" id="CHEBI:30413"/>
    </cofactor>
</comment>
<evidence type="ECO:0000256" key="2">
    <source>
        <dbReference type="ARBA" id="ARBA00010617"/>
    </source>
</evidence>
<dbReference type="Gene3D" id="1.10.630.10">
    <property type="entry name" value="Cytochrome P450"/>
    <property type="match status" value="1"/>
</dbReference>
<comment type="caution">
    <text evidence="9">The sequence shown here is derived from an EMBL/GenBank/DDBJ whole genome shotgun (WGS) entry which is preliminary data.</text>
</comment>
<evidence type="ECO:0000256" key="5">
    <source>
        <dbReference type="ARBA" id="ARBA00023002"/>
    </source>
</evidence>
<keyword evidence="4 8" id="KW-0479">Metal-binding</keyword>
<evidence type="ECO:0000256" key="4">
    <source>
        <dbReference type="ARBA" id="ARBA00022723"/>
    </source>
</evidence>
<dbReference type="GO" id="GO:0020037">
    <property type="term" value="F:heme binding"/>
    <property type="evidence" value="ECO:0007669"/>
    <property type="project" value="InterPro"/>
</dbReference>
<evidence type="ECO:0000313" key="10">
    <source>
        <dbReference type="Proteomes" id="UP000324701"/>
    </source>
</evidence>
<dbReference type="PANTHER" id="PTHR46696">
    <property type="entry name" value="P450, PUTATIVE (EUROFUNG)-RELATED"/>
    <property type="match status" value="1"/>
</dbReference>
<dbReference type="AlphaFoldDB" id="A0A5B1BR47"/>
<dbReference type="PROSITE" id="PS00086">
    <property type="entry name" value="CYTOCHROME_P450"/>
    <property type="match status" value="1"/>
</dbReference>
<reference evidence="9 10" key="1">
    <citation type="submission" date="2019-09" db="EMBL/GenBank/DDBJ databases">
        <title>Report of infection by Mycobacterium simiae a patient suffering from pulmonary tuberculosis.</title>
        <authorList>
            <person name="Mohanty P.S."/>
            <person name="Bansal A.K."/>
            <person name="Singh H."/>
            <person name="Sharma S."/>
            <person name="Patil S.A."/>
            <person name="Upadhaya P."/>
            <person name="Singh P.K."/>
            <person name="Kumar D."/>
            <person name="Kumar S."/>
            <person name="Singh R.K."/>
            <person name="Chaudhary B."/>
        </authorList>
    </citation>
    <scope>NUCLEOTIDE SEQUENCE [LARGE SCALE GENOMIC DNA]</scope>
    <source>
        <strain evidence="9 10">JAL-560-SIM</strain>
    </source>
</reference>
<dbReference type="GO" id="GO:0006707">
    <property type="term" value="P:cholesterol catabolic process"/>
    <property type="evidence" value="ECO:0007669"/>
    <property type="project" value="TreeGrafter"/>
</dbReference>
<dbReference type="Pfam" id="PF00067">
    <property type="entry name" value="p450"/>
    <property type="match status" value="1"/>
</dbReference>
<dbReference type="InterPro" id="IPR017972">
    <property type="entry name" value="Cyt_P450_CS"/>
</dbReference>
<dbReference type="PRINTS" id="PR00359">
    <property type="entry name" value="BP450"/>
</dbReference>
<evidence type="ECO:0000256" key="3">
    <source>
        <dbReference type="ARBA" id="ARBA00022617"/>
    </source>
</evidence>
<evidence type="ECO:0000256" key="7">
    <source>
        <dbReference type="ARBA" id="ARBA00023033"/>
    </source>
</evidence>
<dbReference type="SUPFAM" id="SSF48264">
    <property type="entry name" value="Cytochrome P450"/>
    <property type="match status" value="1"/>
</dbReference>
<dbReference type="OrthoDB" id="5241086at2"/>
<accession>A0A5B1BR47</accession>
<dbReference type="PANTHER" id="PTHR46696:SF4">
    <property type="entry name" value="BIOTIN BIOSYNTHESIS CYTOCHROME P450"/>
    <property type="match status" value="1"/>
</dbReference>
<gene>
    <name evidence="9" type="ORF">F0Q45_14805</name>
</gene>
<keyword evidence="6 8" id="KW-0408">Iron</keyword>
<dbReference type="GO" id="GO:0008395">
    <property type="term" value="F:steroid hydroxylase activity"/>
    <property type="evidence" value="ECO:0007669"/>
    <property type="project" value="TreeGrafter"/>
</dbReference>
<keyword evidence="10" id="KW-1185">Reference proteome</keyword>
<dbReference type="Proteomes" id="UP000324701">
    <property type="component" value="Unassembled WGS sequence"/>
</dbReference>
<dbReference type="EMBL" id="VTZN01000087">
    <property type="protein sequence ID" value="KAA1249519.1"/>
    <property type="molecule type" value="Genomic_DNA"/>
</dbReference>
<sequence>MTPAGALAGIDFTDLDNFASGFPHELFAIHRREAPVYWHEPTGNTPDAEGFWSVATYAETLAVLKDPVTYSSVTGGRRPFGGTLLQDLAVSGQVLNMMDDPRHAQIRRLVSSGLTPRMIRRVEDDLRARARRLLDAVVPGEPVDFLVDIAAELPMQMICILLGVPESERHWLFEAIEPQFDFGRSRKASISQLSVPEKAAPDGSRMYAYGQQLIAAKRAEPTDDMLSVVANATVDDADSPALSDLELYLFFSLLFSAGAETTRNAVAGGLLALADHPEQWCALREDVQMLPTAIEEIVRWTSPSPSKRRTATRDVTLDGQSIEAGQKVQIWEGSANRDASVFHRADEFDITRKPNPHLGFGQGVHYCLGANLARLELQVLYQELLSRFASVRLVQPVEWTRSNRHTGMRHLVVELCST</sequence>
<evidence type="ECO:0000256" key="1">
    <source>
        <dbReference type="ARBA" id="ARBA00001971"/>
    </source>
</evidence>
<evidence type="ECO:0000313" key="9">
    <source>
        <dbReference type="EMBL" id="KAA1249519.1"/>
    </source>
</evidence>
<dbReference type="GO" id="GO:0036199">
    <property type="term" value="F:cholest-4-en-3-one 26-monooxygenase activity"/>
    <property type="evidence" value="ECO:0007669"/>
    <property type="project" value="TreeGrafter"/>
</dbReference>
<dbReference type="FunFam" id="1.10.630.10:FF:000018">
    <property type="entry name" value="Cytochrome P450 monooxygenase"/>
    <property type="match status" value="1"/>
</dbReference>